<comment type="caution">
    <text evidence="3">The sequence shown here is derived from an EMBL/GenBank/DDBJ whole genome shotgun (WGS) entry which is preliminary data.</text>
</comment>
<protein>
    <submittedName>
        <fullName evidence="3">Uncharacterized protein</fullName>
    </submittedName>
</protein>
<evidence type="ECO:0000256" key="2">
    <source>
        <dbReference type="SAM" id="MobiDB-lite"/>
    </source>
</evidence>
<feature type="region of interest" description="Disordered" evidence="2">
    <location>
        <begin position="742"/>
        <end position="771"/>
    </location>
</feature>
<dbReference type="EMBL" id="RZGK01000012">
    <property type="protein sequence ID" value="KAF9695275.1"/>
    <property type="molecule type" value="Genomic_DNA"/>
</dbReference>
<reference evidence="3" key="1">
    <citation type="submission" date="2018-12" db="EMBL/GenBank/DDBJ databases">
        <authorList>
            <person name="Syme R.A."/>
            <person name="Farfan-Caceres L."/>
            <person name="Lichtenzveig J."/>
        </authorList>
    </citation>
    <scope>NUCLEOTIDE SEQUENCE</scope>
    <source>
        <strain evidence="3">Al4</strain>
    </source>
</reference>
<gene>
    <name evidence="3" type="ORF">EKO04_006937</name>
</gene>
<dbReference type="OrthoDB" id="3794025at2759"/>
<feature type="compositionally biased region" description="Basic and acidic residues" evidence="2">
    <location>
        <begin position="60"/>
        <end position="84"/>
    </location>
</feature>
<evidence type="ECO:0000256" key="1">
    <source>
        <dbReference type="SAM" id="Coils"/>
    </source>
</evidence>
<feature type="compositionally biased region" description="Polar residues" evidence="2">
    <location>
        <begin position="670"/>
        <end position="684"/>
    </location>
</feature>
<dbReference type="AlphaFoldDB" id="A0A8H7MHV4"/>
<keyword evidence="1" id="KW-0175">Coiled coil</keyword>
<feature type="region of interest" description="Disordered" evidence="2">
    <location>
        <begin position="252"/>
        <end position="340"/>
    </location>
</feature>
<reference evidence="3" key="2">
    <citation type="submission" date="2020-09" db="EMBL/GenBank/DDBJ databases">
        <title>Reference genome assembly for Australian Ascochyta lentis isolate Al4.</title>
        <authorList>
            <person name="Lee R.C."/>
            <person name="Farfan-Caceres L.M."/>
            <person name="Debler J.W."/>
            <person name="Williams A.H."/>
            <person name="Henares B.M."/>
        </authorList>
    </citation>
    <scope>NUCLEOTIDE SEQUENCE</scope>
    <source>
        <strain evidence="3">Al4</strain>
    </source>
</reference>
<sequence length="800" mass="88331">MEDSPELSHSKGLLTEVVDISSSSPVLKRSSSCAAAPQKTTEQIPDPEASEPLRPSTLAREAHDGLDDAKILKGDQMVKPKSDDGVTYNEHTDAVLSVSDQEEPTKAKGIVDQTADQHDIIREGSGILLHSKIKTMAPSTSASPVDMVDAGKVDAALSNDIEPHAFPQEDVTQMEATDAQDDKEAKTEQHQPTVLTGTPMPCEDFVHQDELEVADQPELSDKHSPIPVSENIYLRIMPKNASVPVTDTAVTNTALDEDENLAPKEANVMKGTERRTTSGGSIDSDKKKGEEKEEEGIVFGGDEETVTETPKGTPPVRKVPPHMRPMPKPANPQHSNTQDRMREWPVPVPRIPRAYCPPGGYQPSRPPLDYDEIQRTKAQLMKARNDLENERKANAETQKTVGAEKQAIIGAAMSNMLTDLLHKQAEALAEKAKTQEKERELQYRERKITQLESFLSDGQRQLKYELEQQGIRPMSVIEKANLRHEIELNVRHQLSDIQGRIAIQVERLRHQEAAQKIREQQYRVSIRDAVEAEVRAQIGRDEQVRAADAKTAELACERGLAESKRSADANTSGVALRQDFLKGYAACFRSQTALYRMRTGRIATDSPELAFLYDPTHPENIHNVGVQIGRMEDTPEKTEDNAMGAAICHKSTKEAATQAVATHRDHDQVDLSNSGPVHSSQTVNHTEKAHETQRSKPLQEMQKEQQEQSVRSGSFPQRSTFAGELRSSSAATSRAAFASRFDAQSIPNGPHATETAAGNIATRTRWTGSAEEGVCAERRTVRYEESSDVEPASPNLIDLY</sequence>
<keyword evidence="4" id="KW-1185">Reference proteome</keyword>
<evidence type="ECO:0000313" key="3">
    <source>
        <dbReference type="EMBL" id="KAF9695275.1"/>
    </source>
</evidence>
<accession>A0A8H7MHV4</accession>
<evidence type="ECO:0000313" key="4">
    <source>
        <dbReference type="Proteomes" id="UP000651452"/>
    </source>
</evidence>
<proteinExistence type="predicted"/>
<feature type="compositionally biased region" description="Basic and acidic residues" evidence="2">
    <location>
        <begin position="180"/>
        <end position="189"/>
    </location>
</feature>
<feature type="region of interest" description="Disordered" evidence="2">
    <location>
        <begin position="1"/>
        <end position="117"/>
    </location>
</feature>
<organism evidence="3 4">
    <name type="scientific">Ascochyta lentis</name>
    <dbReference type="NCBI Taxonomy" id="205686"/>
    <lineage>
        <taxon>Eukaryota</taxon>
        <taxon>Fungi</taxon>
        <taxon>Dikarya</taxon>
        <taxon>Ascomycota</taxon>
        <taxon>Pezizomycotina</taxon>
        <taxon>Dothideomycetes</taxon>
        <taxon>Pleosporomycetidae</taxon>
        <taxon>Pleosporales</taxon>
        <taxon>Pleosporineae</taxon>
        <taxon>Didymellaceae</taxon>
        <taxon>Ascochyta</taxon>
    </lineage>
</organism>
<name>A0A8H7MHV4_9PLEO</name>
<feature type="compositionally biased region" description="Basic and acidic residues" evidence="2">
    <location>
        <begin position="685"/>
        <end position="694"/>
    </location>
</feature>
<feature type="region of interest" description="Disordered" evidence="2">
    <location>
        <begin position="164"/>
        <end position="201"/>
    </location>
</feature>
<feature type="compositionally biased region" description="Acidic residues" evidence="2">
    <location>
        <begin position="292"/>
        <end position="306"/>
    </location>
</feature>
<feature type="compositionally biased region" description="Polar residues" evidence="2">
    <location>
        <begin position="707"/>
        <end position="720"/>
    </location>
</feature>
<feature type="coiled-coil region" evidence="1">
    <location>
        <begin position="370"/>
        <end position="400"/>
    </location>
</feature>
<dbReference type="Proteomes" id="UP000651452">
    <property type="component" value="Unassembled WGS sequence"/>
</dbReference>
<feature type="compositionally biased region" description="Low complexity" evidence="2">
    <location>
        <begin position="21"/>
        <end position="32"/>
    </location>
</feature>
<feature type="region of interest" description="Disordered" evidence="2">
    <location>
        <begin position="654"/>
        <end position="728"/>
    </location>
</feature>